<dbReference type="EMBL" id="HBGW01010580">
    <property type="protein sequence ID" value="CAD9510439.1"/>
    <property type="molecule type" value="Transcribed_RNA"/>
</dbReference>
<reference evidence="1" key="1">
    <citation type="submission" date="2021-01" db="EMBL/GenBank/DDBJ databases">
        <authorList>
            <person name="Corre E."/>
            <person name="Pelletier E."/>
            <person name="Niang G."/>
            <person name="Scheremetjew M."/>
            <person name="Finn R."/>
            <person name="Kale V."/>
            <person name="Holt S."/>
            <person name="Cochrane G."/>
            <person name="Meng A."/>
            <person name="Brown T."/>
            <person name="Cohen L."/>
        </authorList>
    </citation>
    <scope>NUCLEOTIDE SEQUENCE</scope>
    <source>
        <strain evidence="1">RCC3387</strain>
    </source>
</reference>
<dbReference type="AlphaFoldDB" id="A0A6U8X411"/>
<organism evidence="1">
    <name type="scientific">Zooxanthella nutricula</name>
    <dbReference type="NCBI Taxonomy" id="1333877"/>
    <lineage>
        <taxon>Eukaryota</taxon>
        <taxon>Sar</taxon>
        <taxon>Alveolata</taxon>
        <taxon>Dinophyceae</taxon>
        <taxon>Peridiniales</taxon>
        <taxon>Peridiniales incertae sedis</taxon>
        <taxon>Zooxanthella</taxon>
    </lineage>
</organism>
<sequence>MSVEVGEAVAGALAALPYKDADDEDMAFSSCRFLEPARLQIMAGAFPELAAAGRQAYAVVATRNGQSREFVAVAKGEAAAGAPELVMGNCQITYEDLTPAECIEYAFGESPGEWHLAQLCQDALETYRGMKFDAWKGMLVSPTCEAQFRRMLQIGMISQLYDHQVFPTPDSLKSKYQVTDERTGKLIELPHPVKALRVWDAATQGYKAVETQLIGAPPEASAAGWWKDFLQELSSKHGAEYIEGLLAGK</sequence>
<name>A0A6U8X411_9DINO</name>
<protein>
    <submittedName>
        <fullName evidence="1">Uncharacterized protein</fullName>
    </submittedName>
</protein>
<gene>
    <name evidence="1" type="ORF">BRAN1462_LOCUS6739</name>
</gene>
<accession>A0A6U8X411</accession>
<evidence type="ECO:0000313" key="1">
    <source>
        <dbReference type="EMBL" id="CAD9510439.1"/>
    </source>
</evidence>
<proteinExistence type="predicted"/>